<protein>
    <submittedName>
        <fullName evidence="2">Dabb family protein</fullName>
    </submittedName>
</protein>
<evidence type="ECO:0000313" key="2">
    <source>
        <dbReference type="EMBL" id="MFC3146984.1"/>
    </source>
</evidence>
<dbReference type="RefSeq" id="WP_377301644.1">
    <property type="nucleotide sequence ID" value="NZ_CP180191.1"/>
</dbReference>
<accession>A0ABV7GZ95</accession>
<feature type="domain" description="Stress-response A/B barrel" evidence="1">
    <location>
        <begin position="2"/>
        <end position="91"/>
    </location>
</feature>
<sequence length="94" mass="10366">MIRHVVMWKLKNPADAPEFKRLLDSCAAVVPGILRFEVAMATPGLEANADVILISDFADEAALAAYQSHPHHKAVGQTLGAMRETRSVLDWRVE</sequence>
<comment type="caution">
    <text evidence="2">The sequence shown here is derived from an EMBL/GenBank/DDBJ whole genome shotgun (WGS) entry which is preliminary data.</text>
</comment>
<gene>
    <name evidence="2" type="ORF">ACFOEN_04920</name>
</gene>
<dbReference type="SUPFAM" id="SSF54909">
    <property type="entry name" value="Dimeric alpha+beta barrel"/>
    <property type="match status" value="1"/>
</dbReference>
<name>A0ABV7GZ95_9BURK</name>
<dbReference type="PANTHER" id="PTHR37832">
    <property type="entry name" value="BLL2683 PROTEIN"/>
    <property type="match status" value="1"/>
</dbReference>
<dbReference type="PANTHER" id="PTHR37832:SF1">
    <property type="entry name" value="STRESS-RESPONSE A_B BARREL DOMAIN-CONTAINING PROTEIN"/>
    <property type="match status" value="1"/>
</dbReference>
<evidence type="ECO:0000313" key="3">
    <source>
        <dbReference type="Proteomes" id="UP001595556"/>
    </source>
</evidence>
<dbReference type="Pfam" id="PF07876">
    <property type="entry name" value="Dabb"/>
    <property type="match status" value="1"/>
</dbReference>
<dbReference type="Gene3D" id="3.30.70.100">
    <property type="match status" value="1"/>
</dbReference>
<dbReference type="InterPro" id="IPR013097">
    <property type="entry name" value="Dabb"/>
</dbReference>
<organism evidence="2 3">
    <name type="scientific">Piscinibacterium candidicorallinum</name>
    <dbReference type="NCBI Taxonomy" id="1793872"/>
    <lineage>
        <taxon>Bacteria</taxon>
        <taxon>Pseudomonadati</taxon>
        <taxon>Pseudomonadota</taxon>
        <taxon>Betaproteobacteria</taxon>
        <taxon>Burkholderiales</taxon>
        <taxon>Piscinibacterium</taxon>
    </lineage>
</organism>
<dbReference type="InterPro" id="IPR011008">
    <property type="entry name" value="Dimeric_a/b-barrel"/>
</dbReference>
<keyword evidence="3" id="KW-1185">Reference proteome</keyword>
<dbReference type="SMART" id="SM00886">
    <property type="entry name" value="Dabb"/>
    <property type="match status" value="1"/>
</dbReference>
<evidence type="ECO:0000259" key="1">
    <source>
        <dbReference type="PROSITE" id="PS51502"/>
    </source>
</evidence>
<dbReference type="PROSITE" id="PS51502">
    <property type="entry name" value="S_R_A_B_BARREL"/>
    <property type="match status" value="1"/>
</dbReference>
<dbReference type="Proteomes" id="UP001595556">
    <property type="component" value="Unassembled WGS sequence"/>
</dbReference>
<dbReference type="EMBL" id="JBHRTI010000003">
    <property type="protein sequence ID" value="MFC3146984.1"/>
    <property type="molecule type" value="Genomic_DNA"/>
</dbReference>
<proteinExistence type="predicted"/>
<reference evidence="3" key="1">
    <citation type="journal article" date="2019" name="Int. J. Syst. Evol. Microbiol.">
        <title>The Global Catalogue of Microorganisms (GCM) 10K type strain sequencing project: providing services to taxonomists for standard genome sequencing and annotation.</title>
        <authorList>
            <consortium name="The Broad Institute Genomics Platform"/>
            <consortium name="The Broad Institute Genome Sequencing Center for Infectious Disease"/>
            <person name="Wu L."/>
            <person name="Ma J."/>
        </authorList>
    </citation>
    <scope>NUCLEOTIDE SEQUENCE [LARGE SCALE GENOMIC DNA]</scope>
    <source>
        <strain evidence="3">KCTC 52168</strain>
    </source>
</reference>